<dbReference type="EMBL" id="CDMZ01000970">
    <property type="protein sequence ID" value="CEM24812.1"/>
    <property type="molecule type" value="Genomic_DNA"/>
</dbReference>
<proteinExistence type="predicted"/>
<gene>
    <name evidence="1" type="ORF">Cvel_4318</name>
</gene>
<accession>A0A0G4G814</accession>
<dbReference type="VEuPathDB" id="CryptoDB:Cvel_4318"/>
<name>A0A0G4G814_9ALVE</name>
<organism evidence="1">
    <name type="scientific">Chromera velia CCMP2878</name>
    <dbReference type="NCBI Taxonomy" id="1169474"/>
    <lineage>
        <taxon>Eukaryota</taxon>
        <taxon>Sar</taxon>
        <taxon>Alveolata</taxon>
        <taxon>Colpodellida</taxon>
        <taxon>Chromeraceae</taxon>
        <taxon>Chromera</taxon>
    </lineage>
</organism>
<dbReference type="AlphaFoldDB" id="A0A0G4G814"/>
<reference evidence="1" key="1">
    <citation type="submission" date="2014-11" db="EMBL/GenBank/DDBJ databases">
        <authorList>
            <person name="Otto D Thomas"/>
            <person name="Naeem Raeece"/>
        </authorList>
    </citation>
    <scope>NUCLEOTIDE SEQUENCE</scope>
</reference>
<sequence length="163" mass="18613">MGDTVDPHAQVMSVFDGLEFLPTVKEHTFPVILNSANPEDVLHKTPTVWYMVTAKGSDFQMEVKSISRYDGKIRHVTDSVAVSSNARLLKDRIKEKTQWSEAQVKSLYLNGKKVTDRFVFKLNKASRDERPFVVCGEGESYDRQKWRDVPVVQKKRNGPCVLL</sequence>
<evidence type="ECO:0000313" key="1">
    <source>
        <dbReference type="EMBL" id="CEM24812.1"/>
    </source>
</evidence>
<protein>
    <submittedName>
        <fullName evidence="1">Uncharacterized protein</fullName>
    </submittedName>
</protein>